<evidence type="ECO:0000256" key="8">
    <source>
        <dbReference type="SAM" id="SignalP"/>
    </source>
</evidence>
<dbReference type="AlphaFoldDB" id="A0A7R8UXH6"/>
<dbReference type="GO" id="GO:0042742">
    <property type="term" value="P:defense response to bacterium"/>
    <property type="evidence" value="ECO:0007669"/>
    <property type="project" value="UniProtKB-KW"/>
</dbReference>
<dbReference type="SUPFAM" id="SSF53955">
    <property type="entry name" value="Lysozyme-like"/>
    <property type="match status" value="1"/>
</dbReference>
<keyword evidence="8" id="KW-0732">Signal</keyword>
<gene>
    <name evidence="10" type="ORF">HERILL_LOCUS11436</name>
</gene>
<dbReference type="InterPro" id="IPR000974">
    <property type="entry name" value="Glyco_hydro_22_lys"/>
</dbReference>
<evidence type="ECO:0000256" key="5">
    <source>
        <dbReference type="ARBA" id="ARBA00023157"/>
    </source>
</evidence>
<dbReference type="CDD" id="cd16899">
    <property type="entry name" value="LYZ_C_invert"/>
    <property type="match status" value="1"/>
</dbReference>
<dbReference type="PANTHER" id="PTHR11407">
    <property type="entry name" value="LYSOZYME C"/>
    <property type="match status" value="1"/>
</dbReference>
<keyword evidence="4" id="KW-0929">Antimicrobial</keyword>
<dbReference type="PROSITE" id="PS00128">
    <property type="entry name" value="GLYCOSYL_HYDROL_F22_1"/>
    <property type="match status" value="1"/>
</dbReference>
<dbReference type="GO" id="GO:0003796">
    <property type="term" value="F:lysozyme activity"/>
    <property type="evidence" value="ECO:0007669"/>
    <property type="project" value="UniProtKB-EC"/>
</dbReference>
<dbReference type="OMA" id="DVECINH"/>
<keyword evidence="6" id="KW-0378">Hydrolase</keyword>
<dbReference type="FunCoup" id="A0A7R8UXH6">
    <property type="interactions" value="92"/>
</dbReference>
<reference evidence="10 11" key="1">
    <citation type="submission" date="2020-11" db="EMBL/GenBank/DDBJ databases">
        <authorList>
            <person name="Wallbank WR R."/>
            <person name="Pardo Diaz C."/>
            <person name="Kozak K."/>
            <person name="Martin S."/>
            <person name="Jiggins C."/>
            <person name="Moest M."/>
            <person name="Warren A I."/>
            <person name="Generalovic N T."/>
            <person name="Byers J.R.P. K."/>
            <person name="Montejo-Kovacevich G."/>
            <person name="Yen C E."/>
        </authorList>
    </citation>
    <scope>NUCLEOTIDE SEQUENCE [LARGE SCALE GENOMIC DNA]</scope>
</reference>
<dbReference type="FunFam" id="1.10.530.10:FF:000001">
    <property type="entry name" value="Lysozyme C"/>
    <property type="match status" value="1"/>
</dbReference>
<keyword evidence="4" id="KW-0081">Bacteriolytic enzyme</keyword>
<dbReference type="InterPro" id="IPR019799">
    <property type="entry name" value="Glyco_hydro_22_CS"/>
</dbReference>
<evidence type="ECO:0000256" key="3">
    <source>
        <dbReference type="ARBA" id="ARBA00012732"/>
    </source>
</evidence>
<dbReference type="PRINTS" id="PR00135">
    <property type="entry name" value="LYZLACT"/>
</dbReference>
<dbReference type="InterPro" id="IPR023346">
    <property type="entry name" value="Lysozyme-like_dom_sf"/>
</dbReference>
<evidence type="ECO:0000313" key="10">
    <source>
        <dbReference type="EMBL" id="CAD7088843.1"/>
    </source>
</evidence>
<evidence type="ECO:0000256" key="4">
    <source>
        <dbReference type="ARBA" id="ARBA00022638"/>
    </source>
</evidence>
<evidence type="ECO:0000256" key="1">
    <source>
        <dbReference type="ARBA" id="ARBA00000632"/>
    </source>
</evidence>
<dbReference type="EMBL" id="LR899012">
    <property type="protein sequence ID" value="CAD7088843.1"/>
    <property type="molecule type" value="Genomic_DNA"/>
</dbReference>
<dbReference type="EC" id="3.2.1.17" evidence="3"/>
<dbReference type="InterPro" id="IPR001916">
    <property type="entry name" value="Glyco_hydro_22"/>
</dbReference>
<evidence type="ECO:0000256" key="2">
    <source>
        <dbReference type="ARBA" id="ARBA00010859"/>
    </source>
</evidence>
<dbReference type="PANTHER" id="PTHR11407:SF63">
    <property type="entry name" value="LYSOZYME C"/>
    <property type="match status" value="1"/>
</dbReference>
<feature type="signal peptide" evidence="8">
    <location>
        <begin position="1"/>
        <end position="19"/>
    </location>
</feature>
<protein>
    <recommendedName>
        <fullName evidence="3">lysozyme</fullName>
        <ecNumber evidence="3">3.2.1.17</ecNumber>
    </recommendedName>
</protein>
<evidence type="ECO:0000259" key="9">
    <source>
        <dbReference type="PROSITE" id="PS00128"/>
    </source>
</evidence>
<dbReference type="OrthoDB" id="17373at2759"/>
<dbReference type="Proteomes" id="UP000594454">
    <property type="component" value="Chromosome 4"/>
</dbReference>
<dbReference type="Pfam" id="PF00062">
    <property type="entry name" value="Lys"/>
    <property type="match status" value="1"/>
</dbReference>
<dbReference type="InParanoid" id="A0A7R8UXH6"/>
<feature type="domain" description="Glycosyl hydrolases family 22 (GH22)" evidence="9">
    <location>
        <begin position="91"/>
        <end position="109"/>
    </location>
</feature>
<dbReference type="GO" id="GO:0031640">
    <property type="term" value="P:killing of cells of another organism"/>
    <property type="evidence" value="ECO:0007669"/>
    <property type="project" value="UniProtKB-KW"/>
</dbReference>
<comment type="similarity">
    <text evidence="2 7">Belongs to the glycosyl hydrolase 22 family.</text>
</comment>
<dbReference type="PRINTS" id="PR00137">
    <property type="entry name" value="LYSOZYME"/>
</dbReference>
<dbReference type="SMART" id="SM00263">
    <property type="entry name" value="LYZ1"/>
    <property type="match status" value="1"/>
</dbReference>
<keyword evidence="5" id="KW-1015">Disulfide bond</keyword>
<accession>A0A7R8UXH6</accession>
<evidence type="ECO:0000256" key="7">
    <source>
        <dbReference type="RuleBase" id="RU004440"/>
    </source>
</evidence>
<name>A0A7R8UXH6_HERIL</name>
<comment type="catalytic activity">
    <reaction evidence="1">
        <text>Hydrolysis of (1-&gt;4)-beta-linkages between N-acetylmuramic acid and N-acetyl-D-glucosamine residues in a peptidoglycan and between N-acetyl-D-glucosamine residues in chitodextrins.</text>
        <dbReference type="EC" id="3.2.1.17"/>
    </reaction>
</comment>
<sequence length="142" mass="15857">MKVFAILAFVLVCAAPAWSKIFTKCELAKELLAHGIAKSEIPNWICLVQHESGFNTKALGALNSNGTRDYGLFQINNRYWCQGSIESSNLCHIKCDDLLSDNITAALNCAKLIKERRGGTFEAWYGWLNYCQKSLPSVSECF</sequence>
<feature type="chain" id="PRO_5031510103" description="lysozyme" evidence="8">
    <location>
        <begin position="20"/>
        <end position="142"/>
    </location>
</feature>
<keyword evidence="6" id="KW-0326">Glycosidase</keyword>
<dbReference type="PROSITE" id="PS51348">
    <property type="entry name" value="GLYCOSYL_HYDROL_F22_2"/>
    <property type="match status" value="1"/>
</dbReference>
<evidence type="ECO:0000256" key="6">
    <source>
        <dbReference type="ARBA" id="ARBA00023295"/>
    </source>
</evidence>
<keyword evidence="11" id="KW-1185">Reference proteome</keyword>
<evidence type="ECO:0000313" key="11">
    <source>
        <dbReference type="Proteomes" id="UP000594454"/>
    </source>
</evidence>
<organism evidence="10 11">
    <name type="scientific">Hermetia illucens</name>
    <name type="common">Black soldier fly</name>
    <dbReference type="NCBI Taxonomy" id="343691"/>
    <lineage>
        <taxon>Eukaryota</taxon>
        <taxon>Metazoa</taxon>
        <taxon>Ecdysozoa</taxon>
        <taxon>Arthropoda</taxon>
        <taxon>Hexapoda</taxon>
        <taxon>Insecta</taxon>
        <taxon>Pterygota</taxon>
        <taxon>Neoptera</taxon>
        <taxon>Endopterygota</taxon>
        <taxon>Diptera</taxon>
        <taxon>Brachycera</taxon>
        <taxon>Stratiomyomorpha</taxon>
        <taxon>Stratiomyidae</taxon>
        <taxon>Hermetiinae</taxon>
        <taxon>Hermetia</taxon>
    </lineage>
</organism>
<proteinExistence type="inferred from homology"/>
<dbReference type="Gene3D" id="1.10.530.10">
    <property type="match status" value="1"/>
</dbReference>